<keyword evidence="1 6" id="KW-0489">Methyltransferase</keyword>
<organism evidence="6">
    <name type="scientific">Schistocephalus solidus</name>
    <name type="common">Tapeworm</name>
    <dbReference type="NCBI Taxonomy" id="70667"/>
    <lineage>
        <taxon>Eukaryota</taxon>
        <taxon>Metazoa</taxon>
        <taxon>Spiralia</taxon>
        <taxon>Lophotrochozoa</taxon>
        <taxon>Platyhelminthes</taxon>
        <taxon>Cestoda</taxon>
        <taxon>Eucestoda</taxon>
        <taxon>Diphyllobothriidea</taxon>
        <taxon>Diphyllobothriidae</taxon>
        <taxon>Schistocephalus</taxon>
    </lineage>
</organism>
<evidence type="ECO:0000256" key="2">
    <source>
        <dbReference type="ARBA" id="ARBA00022679"/>
    </source>
</evidence>
<accession>A0A0V0J7H9</accession>
<evidence type="ECO:0000256" key="3">
    <source>
        <dbReference type="ARBA" id="ARBA00022688"/>
    </source>
</evidence>
<dbReference type="FunFam" id="3.40.50.150:FF:000064">
    <property type="entry name" value="2-methoxy-6-polyprenyl-1,4-benzoquinol methylase, mitochondrial"/>
    <property type="match status" value="1"/>
</dbReference>
<dbReference type="HAMAP" id="MF_01813">
    <property type="entry name" value="MenG_UbiE_methyltr"/>
    <property type="match status" value="1"/>
</dbReference>
<keyword evidence="2" id="KW-0808">Transferase</keyword>
<dbReference type="InterPro" id="IPR029063">
    <property type="entry name" value="SAM-dependent_MTases_sf"/>
</dbReference>
<feature type="non-terminal residue" evidence="6">
    <location>
        <position position="1"/>
    </location>
</feature>
<keyword evidence="4" id="KW-0949">S-adenosyl-L-methionine</keyword>
<keyword evidence="3" id="KW-0831">Ubiquinone biosynthesis</keyword>
<comment type="subunit">
    <text evidence="5">Component of a multi-subunit COQ enzyme complex, composed of at least COQ3, COQ4, COQ5, COQ6, COQ7 and COQ9. Interacts with PYURF; the interaction is direct, stabilizes COQ5 protein and associates PYURF with COQ enzyme complex.</text>
</comment>
<dbReference type="PROSITE" id="PS01183">
    <property type="entry name" value="UBIE_1"/>
    <property type="match status" value="1"/>
</dbReference>
<gene>
    <name evidence="6" type="primary">COQ5</name>
    <name evidence="6" type="ORF">TR161702</name>
</gene>
<evidence type="ECO:0000313" key="6">
    <source>
        <dbReference type="EMBL" id="JAP61621.1"/>
    </source>
</evidence>
<protein>
    <submittedName>
        <fullName evidence="6">2-methoxy-6-polyprenyl-1,4-benzoquinol methylase</fullName>
    </submittedName>
</protein>
<dbReference type="InterPro" id="IPR023576">
    <property type="entry name" value="UbiE/COQ5_MeTrFase_CS"/>
</dbReference>
<dbReference type="PROSITE" id="PS51608">
    <property type="entry name" value="SAM_MT_UBIE"/>
    <property type="match status" value="1"/>
</dbReference>
<dbReference type="EMBL" id="GEEE01001604">
    <property type="protein sequence ID" value="JAP61621.1"/>
    <property type="molecule type" value="Transcribed_RNA"/>
</dbReference>
<dbReference type="NCBIfam" id="NF001244">
    <property type="entry name" value="PRK00216.1-5"/>
    <property type="match status" value="1"/>
</dbReference>
<dbReference type="NCBIfam" id="TIGR01934">
    <property type="entry name" value="MenG_MenH_UbiE"/>
    <property type="match status" value="1"/>
</dbReference>
<dbReference type="GO" id="GO:0008425">
    <property type="term" value="F:2-methoxy-6-polyprenyl-1,4-benzoquinol methyltransferase activity"/>
    <property type="evidence" value="ECO:0007669"/>
    <property type="project" value="TreeGrafter"/>
</dbReference>
<dbReference type="SUPFAM" id="SSF53335">
    <property type="entry name" value="S-adenosyl-L-methionine-dependent methyltransferases"/>
    <property type="match status" value="1"/>
</dbReference>
<sequence length="303" mass="34197">IRHSVKSLPHSLYGFQMASLIRHSVKSLLSSRLASNKLINFPRCCASTHFGFETVDEKEKQAKVDEVFTGVADKYDLMNDAMSAGIHRIWKNLFVHSIMPTSNLNCLDVAGGTGDIAIRMARLSKNVTGQHHSLTEKGRKTLPKITVCDINDAMMEVGRAKANALGLTEIEWVQGNAENLPFDDNMFDLYTIAYGIRNCTHIDKVLEEAYRVLKSGGRFCCLEFSRVQNPLLRKFYDAYSMRLIPVMGQLIAGDWHSYQYLVESIRRFPDQEEFASMIEAAGFRSVKWTNYTFGVTAVHVGIK</sequence>
<reference evidence="6" key="1">
    <citation type="submission" date="2016-01" db="EMBL/GenBank/DDBJ databases">
        <title>Reference transcriptome for the parasite Schistocephalus solidus: insights into the molecular evolution of parasitism.</title>
        <authorList>
            <person name="Hebert F.O."/>
            <person name="Grambauer S."/>
            <person name="Barber I."/>
            <person name="Landry C.R."/>
            <person name="Aubin-Horth N."/>
        </authorList>
    </citation>
    <scope>NUCLEOTIDE SEQUENCE</scope>
</reference>
<dbReference type="Gene3D" id="3.40.50.150">
    <property type="entry name" value="Vaccinia Virus protein VP39"/>
    <property type="match status" value="1"/>
</dbReference>
<dbReference type="GO" id="GO:0032259">
    <property type="term" value="P:methylation"/>
    <property type="evidence" value="ECO:0007669"/>
    <property type="project" value="UniProtKB-KW"/>
</dbReference>
<evidence type="ECO:0000256" key="4">
    <source>
        <dbReference type="ARBA" id="ARBA00022691"/>
    </source>
</evidence>
<name>A0A0V0J7H9_SCHSO</name>
<proteinExistence type="inferred from homology"/>
<dbReference type="CDD" id="cd02440">
    <property type="entry name" value="AdoMet_MTases"/>
    <property type="match status" value="1"/>
</dbReference>
<dbReference type="PANTHER" id="PTHR43591:SF24">
    <property type="entry name" value="2-METHOXY-6-POLYPRENYL-1,4-BENZOQUINOL METHYLASE, MITOCHONDRIAL"/>
    <property type="match status" value="1"/>
</dbReference>
<dbReference type="InterPro" id="IPR004033">
    <property type="entry name" value="UbiE/COQ5_MeTrFase"/>
</dbReference>
<dbReference type="AlphaFoldDB" id="A0A0V0J7H9"/>
<evidence type="ECO:0000256" key="5">
    <source>
        <dbReference type="ARBA" id="ARBA00046387"/>
    </source>
</evidence>
<evidence type="ECO:0000256" key="1">
    <source>
        <dbReference type="ARBA" id="ARBA00022603"/>
    </source>
</evidence>
<dbReference type="PANTHER" id="PTHR43591">
    <property type="entry name" value="METHYLTRANSFERASE"/>
    <property type="match status" value="1"/>
</dbReference>
<dbReference type="Pfam" id="PF01209">
    <property type="entry name" value="Ubie_methyltran"/>
    <property type="match status" value="1"/>
</dbReference>